<comment type="caution">
    <text evidence="1">The sequence shown here is derived from an EMBL/GenBank/DDBJ whole genome shotgun (WGS) entry which is preliminary data.</text>
</comment>
<evidence type="ECO:0000313" key="1">
    <source>
        <dbReference type="EMBL" id="KZS05785.1"/>
    </source>
</evidence>
<keyword evidence="2" id="KW-1185">Reference proteome</keyword>
<gene>
    <name evidence="1" type="ORF">APZ42_030773</name>
</gene>
<dbReference type="AlphaFoldDB" id="A0A162DCK6"/>
<dbReference type="EMBL" id="LRGB01002860">
    <property type="protein sequence ID" value="KZS05785.1"/>
    <property type="molecule type" value="Genomic_DNA"/>
</dbReference>
<reference evidence="1 2" key="1">
    <citation type="submission" date="2016-03" db="EMBL/GenBank/DDBJ databases">
        <title>EvidentialGene: Evidence-directed Construction of Genes on Genomes.</title>
        <authorList>
            <person name="Gilbert D.G."/>
            <person name="Choi J.-H."/>
            <person name="Mockaitis K."/>
            <person name="Colbourne J."/>
            <person name="Pfrender M."/>
        </authorList>
    </citation>
    <scope>NUCLEOTIDE SEQUENCE [LARGE SCALE GENOMIC DNA]</scope>
    <source>
        <strain evidence="1 2">Xinb3</strain>
        <tissue evidence="1">Complete organism</tissue>
    </source>
</reference>
<sequence length="70" mass="8030">MLCCPTLSPPTSFQCTPHMQKKNYCRVYFLFSLSLFLPALPVPRSPSKVKDIFFCLLKNKIGLPFLVLHI</sequence>
<accession>A0A162DCK6</accession>
<protein>
    <submittedName>
        <fullName evidence="1">Uncharacterized protein</fullName>
    </submittedName>
</protein>
<evidence type="ECO:0000313" key="2">
    <source>
        <dbReference type="Proteomes" id="UP000076858"/>
    </source>
</evidence>
<name>A0A162DCK6_9CRUS</name>
<dbReference type="Proteomes" id="UP000076858">
    <property type="component" value="Unassembled WGS sequence"/>
</dbReference>
<proteinExistence type="predicted"/>
<organism evidence="1 2">
    <name type="scientific">Daphnia magna</name>
    <dbReference type="NCBI Taxonomy" id="35525"/>
    <lineage>
        <taxon>Eukaryota</taxon>
        <taxon>Metazoa</taxon>
        <taxon>Ecdysozoa</taxon>
        <taxon>Arthropoda</taxon>
        <taxon>Crustacea</taxon>
        <taxon>Branchiopoda</taxon>
        <taxon>Diplostraca</taxon>
        <taxon>Cladocera</taxon>
        <taxon>Anomopoda</taxon>
        <taxon>Daphniidae</taxon>
        <taxon>Daphnia</taxon>
    </lineage>
</organism>